<reference evidence="1 2" key="1">
    <citation type="submission" date="2018-05" db="EMBL/GenBank/DDBJ databases">
        <title>Paenibacillus flagellatus sp. nov., isolated from selenium mineral soil.</title>
        <authorList>
            <person name="Dai X."/>
        </authorList>
    </citation>
    <scope>NUCLEOTIDE SEQUENCE [LARGE SCALE GENOMIC DNA]</scope>
    <source>
        <strain evidence="1 2">DXL2</strain>
    </source>
</reference>
<comment type="caution">
    <text evidence="1">The sequence shown here is derived from an EMBL/GenBank/DDBJ whole genome shotgun (WGS) entry which is preliminary data.</text>
</comment>
<dbReference type="Pfam" id="PF08680">
    <property type="entry name" value="DUF1779"/>
    <property type="match status" value="1"/>
</dbReference>
<proteinExistence type="predicted"/>
<name>A0A2V5JVB2_9BACL</name>
<dbReference type="Gene3D" id="3.30.360.40">
    <property type="entry name" value="YwmB-like"/>
    <property type="match status" value="1"/>
</dbReference>
<dbReference type="InterPro" id="IPR036209">
    <property type="entry name" value="YwmB-like_sf"/>
</dbReference>
<evidence type="ECO:0000313" key="2">
    <source>
        <dbReference type="Proteomes" id="UP000247476"/>
    </source>
</evidence>
<evidence type="ECO:0000313" key="1">
    <source>
        <dbReference type="EMBL" id="PYI50508.1"/>
    </source>
</evidence>
<dbReference type="SUPFAM" id="SSF143842">
    <property type="entry name" value="YwmB-like"/>
    <property type="match status" value="1"/>
</dbReference>
<keyword evidence="2" id="KW-1185">Reference proteome</keyword>
<protein>
    <recommendedName>
        <fullName evidence="3">TATA-box binding protein</fullName>
    </recommendedName>
</protein>
<sequence>MSRQSRSRSQSRSRMWGTLLLGALLLGGWAANSGAAAQPGSVANAAAASAAGDAATLLQAAERLYPSAAYAVTLQHAGAYRRANGDAAFGRLGDAVAAAFGLPLAEPSRDANGHRVYVAAGETDAAAGGKLEAALVGWADGATHLTVRWDAPAGTDAERAGAWTREAEARLRKLGVDAAWTATVRGSVGKLEPDVARALQSYVRERFEAEAVETYADAGSEIVSYASPLLRDGVRVADGRVNLQAALHRDSVDGTYRLTMATPLIASEP</sequence>
<evidence type="ECO:0008006" key="3">
    <source>
        <dbReference type="Google" id="ProtNLM"/>
    </source>
</evidence>
<dbReference type="EMBL" id="QJVJ01000018">
    <property type="protein sequence ID" value="PYI50508.1"/>
    <property type="molecule type" value="Genomic_DNA"/>
</dbReference>
<dbReference type="InterPro" id="IPR014794">
    <property type="entry name" value="DUF1779"/>
</dbReference>
<accession>A0A2V5JVB2</accession>
<organism evidence="1 2">
    <name type="scientific">Paenibacillus flagellatus</name>
    <dbReference type="NCBI Taxonomy" id="2211139"/>
    <lineage>
        <taxon>Bacteria</taxon>
        <taxon>Bacillati</taxon>
        <taxon>Bacillota</taxon>
        <taxon>Bacilli</taxon>
        <taxon>Bacillales</taxon>
        <taxon>Paenibacillaceae</taxon>
        <taxon>Paenibacillus</taxon>
    </lineage>
</organism>
<dbReference type="RefSeq" id="WP_110843523.1">
    <property type="nucleotide sequence ID" value="NZ_QJVJ01000018.1"/>
</dbReference>
<gene>
    <name evidence="1" type="ORF">DLM86_28825</name>
</gene>
<dbReference type="Proteomes" id="UP000247476">
    <property type="component" value="Unassembled WGS sequence"/>
</dbReference>
<dbReference type="AlphaFoldDB" id="A0A2V5JVB2"/>
<dbReference type="OrthoDB" id="2374820at2"/>